<dbReference type="EMBL" id="JH109153">
    <property type="protein sequence ID" value="EGW20562.1"/>
    <property type="molecule type" value="Genomic_DNA"/>
</dbReference>
<dbReference type="HOGENOM" id="CLU_2138763_0_0_6"/>
<organism evidence="1 2">
    <name type="scientific">Methylobacter tundripaludum (strain ATCC BAA-1195 / DSM 17260 / SV96)</name>
    <dbReference type="NCBI Taxonomy" id="697282"/>
    <lineage>
        <taxon>Bacteria</taxon>
        <taxon>Pseudomonadati</taxon>
        <taxon>Pseudomonadota</taxon>
        <taxon>Gammaproteobacteria</taxon>
        <taxon>Methylococcales</taxon>
        <taxon>Methylococcaceae</taxon>
        <taxon>Methylobacter</taxon>
    </lineage>
</organism>
<accession>G3J040</accession>
<name>G3J040_METTV</name>
<dbReference type="AlphaFoldDB" id="G3J040"/>
<protein>
    <submittedName>
        <fullName evidence="1">Uncharacterized protein</fullName>
    </submittedName>
</protein>
<proteinExistence type="predicted"/>
<sequence length="112" mass="12785">CGRSCNGCARSIWTLMRTRICRSSCWSMPCNRPAQWPAIRYSRSCWPCRTPPGRAWTCRDSLSRWNRWRAPAPSSTCWSVWPNNTMPTANRWACGANWNSAAICSIPQLLSS</sequence>
<evidence type="ECO:0000313" key="2">
    <source>
        <dbReference type="Proteomes" id="UP000004664"/>
    </source>
</evidence>
<reference evidence="1 2" key="1">
    <citation type="submission" date="2011-06" db="EMBL/GenBank/DDBJ databases">
        <title>Genomic sequence of Methylobacter tundripaludum SV96.</title>
        <authorList>
            <consortium name="US DOE Joint Genome Institute"/>
            <person name="Lucas S."/>
            <person name="Han J."/>
            <person name="Lapidus A."/>
            <person name="Cheng J.-F."/>
            <person name="Goodwin L."/>
            <person name="Pitluck S."/>
            <person name="Held B."/>
            <person name="Detter J.C."/>
            <person name="Han C."/>
            <person name="Tapia R."/>
            <person name="Land M."/>
            <person name="Hauser L."/>
            <person name="Kyrpides N."/>
            <person name="Ivanova N."/>
            <person name="Ovchinnikova G."/>
            <person name="Pagani I."/>
            <person name="Klotz M.G."/>
            <person name="Dispirito A.A."/>
            <person name="Murrell J.C."/>
            <person name="Dunfield P."/>
            <person name="Kalyuzhnaya M.G."/>
            <person name="Svenning M."/>
            <person name="Trotsenko Y.A."/>
            <person name="Stein L.Y."/>
            <person name="Woyke T."/>
        </authorList>
    </citation>
    <scope>NUCLEOTIDE SEQUENCE [LARGE SCALE GENOMIC DNA]</scope>
    <source>
        <strain evidence="2">ATCC BAA-1195 / DSM 17260 / SV96</strain>
    </source>
</reference>
<gene>
    <name evidence="1" type="ORF">Mettu_3708</name>
</gene>
<feature type="non-terminal residue" evidence="1">
    <location>
        <position position="1"/>
    </location>
</feature>
<evidence type="ECO:0000313" key="1">
    <source>
        <dbReference type="EMBL" id="EGW20562.1"/>
    </source>
</evidence>
<dbReference type="Proteomes" id="UP000004664">
    <property type="component" value="Unassembled WGS sequence"/>
</dbReference>
<keyword evidence="2" id="KW-1185">Reference proteome</keyword>